<dbReference type="Pfam" id="PF01693">
    <property type="entry name" value="Cauli_VI"/>
    <property type="match status" value="2"/>
</dbReference>
<feature type="compositionally biased region" description="Polar residues" evidence="11">
    <location>
        <begin position="55"/>
        <end position="65"/>
    </location>
</feature>
<keyword evidence="8 10" id="KW-0378">Hydrolase</keyword>
<feature type="region of interest" description="Disordered" evidence="11">
    <location>
        <begin position="55"/>
        <end position="83"/>
    </location>
</feature>
<evidence type="ECO:0000313" key="14">
    <source>
        <dbReference type="Proteomes" id="UP000006968"/>
    </source>
</evidence>
<dbReference type="InterPro" id="IPR011320">
    <property type="entry name" value="RNase_H1_N"/>
</dbReference>
<comment type="cofactor">
    <cofactor evidence="2 10">
        <name>Mg(2+)</name>
        <dbReference type="ChEBI" id="CHEBI:18420"/>
    </cofactor>
</comment>
<dbReference type="PROSITE" id="PS50879">
    <property type="entry name" value="RNASE_H_1"/>
    <property type="match status" value="1"/>
</dbReference>
<evidence type="ECO:0000256" key="8">
    <source>
        <dbReference type="ARBA" id="ARBA00022801"/>
    </source>
</evidence>
<proteinExistence type="inferred from homology"/>
<dbReference type="GO" id="GO:0043137">
    <property type="term" value="P:DNA replication, removal of RNA primer"/>
    <property type="evidence" value="ECO:0007669"/>
    <property type="project" value="TreeGrafter"/>
</dbReference>
<comment type="catalytic activity">
    <reaction evidence="1 10">
        <text>Endonucleolytic cleavage to 5'-phosphomonoester.</text>
        <dbReference type="EC" id="3.1.26.4"/>
    </reaction>
</comment>
<comment type="function">
    <text evidence="10">Endonuclease that specifically degrades the RNA of RNA-DNA hybrids.</text>
</comment>
<dbReference type="GO" id="GO:0004523">
    <property type="term" value="F:RNA-DNA hybrid ribonuclease activity"/>
    <property type="evidence" value="ECO:0007669"/>
    <property type="project" value="UniProtKB-UniRule"/>
</dbReference>
<keyword evidence="7 10" id="KW-0255">Endonuclease</keyword>
<name>J8Q3D8_SACAR</name>
<evidence type="ECO:0000256" key="2">
    <source>
        <dbReference type="ARBA" id="ARBA00001946"/>
    </source>
</evidence>
<dbReference type="FunFam" id="3.30.420.10:FF:000090">
    <property type="entry name" value="Ribonuclease H"/>
    <property type="match status" value="1"/>
</dbReference>
<dbReference type="PANTHER" id="PTHR10642:SF26">
    <property type="entry name" value="RIBONUCLEASE H1"/>
    <property type="match status" value="1"/>
</dbReference>
<accession>J8Q3D8</accession>
<dbReference type="SUPFAM" id="SSF55658">
    <property type="entry name" value="L9 N-domain-like"/>
    <property type="match status" value="2"/>
</dbReference>
<dbReference type="PANTHER" id="PTHR10642">
    <property type="entry name" value="RIBONUCLEASE H1"/>
    <property type="match status" value="1"/>
</dbReference>
<dbReference type="FunFam" id="3.40.970.10:FF:000001">
    <property type="entry name" value="Ribonuclease H1"/>
    <property type="match status" value="1"/>
</dbReference>
<evidence type="ECO:0000256" key="6">
    <source>
        <dbReference type="ARBA" id="ARBA00022723"/>
    </source>
</evidence>
<evidence type="ECO:0000256" key="11">
    <source>
        <dbReference type="SAM" id="MobiDB-lite"/>
    </source>
</evidence>
<keyword evidence="5 10" id="KW-0540">Nuclease</keyword>
<dbReference type="AlphaFoldDB" id="J8Q3D8"/>
<dbReference type="Proteomes" id="UP000006968">
    <property type="component" value="Chromosome IV"/>
</dbReference>
<reference evidence="13 14" key="1">
    <citation type="journal article" date="2013" name="BMC Genomics">
        <title>High quality de novo sequencing and assembly of the Saccharomyces arboricolus genome.</title>
        <authorList>
            <person name="Liti G."/>
            <person name="Nguyen Ba A.N."/>
            <person name="Blythe M."/>
            <person name="Mueller C.A."/>
            <person name="Bergstroem A."/>
            <person name="Cubillos F.A."/>
            <person name="Dafhnis-Calas F."/>
            <person name="Khoshraftar S."/>
            <person name="Malla S."/>
            <person name="Mehta N."/>
            <person name="Siow C.C."/>
            <person name="Warringer J."/>
            <person name="Moses A.M."/>
            <person name="Louis E.J."/>
            <person name="Nieduszynski C.A."/>
        </authorList>
    </citation>
    <scope>NUCLEOTIDE SEQUENCE [LARGE SCALE GENOMIC DNA]</scope>
    <source>
        <strain evidence="14">H-6 / AS 2.3317 / CBS 10644</strain>
    </source>
</reference>
<dbReference type="HOGENOM" id="CLU_030894_0_0_1"/>
<dbReference type="EC" id="3.1.26.4" evidence="4 10"/>
<evidence type="ECO:0000313" key="13">
    <source>
        <dbReference type="EMBL" id="EJS44188.1"/>
    </source>
</evidence>
<dbReference type="OrthoDB" id="407198at2759"/>
<dbReference type="GO" id="GO:0003676">
    <property type="term" value="F:nucleic acid binding"/>
    <property type="evidence" value="ECO:0007669"/>
    <property type="project" value="UniProtKB-UniRule"/>
</dbReference>
<dbReference type="InterPro" id="IPR012337">
    <property type="entry name" value="RNaseH-like_sf"/>
</dbReference>
<keyword evidence="6 10" id="KW-0479">Metal-binding</keyword>
<protein>
    <recommendedName>
        <fullName evidence="4 10">Ribonuclease H</fullName>
        <shortName evidence="10">RNase H</shortName>
        <ecNumber evidence="4 10">3.1.26.4</ecNumber>
    </recommendedName>
</protein>
<evidence type="ECO:0000259" key="12">
    <source>
        <dbReference type="PROSITE" id="PS50879"/>
    </source>
</evidence>
<dbReference type="GO" id="GO:0000287">
    <property type="term" value="F:magnesium ion binding"/>
    <property type="evidence" value="ECO:0007669"/>
    <property type="project" value="UniProtKB-UniRule"/>
</dbReference>
<dbReference type="Pfam" id="PF00075">
    <property type="entry name" value="RNase_H"/>
    <property type="match status" value="1"/>
</dbReference>
<dbReference type="InterPro" id="IPR050092">
    <property type="entry name" value="RNase_H"/>
</dbReference>
<dbReference type="SUPFAM" id="SSF53098">
    <property type="entry name" value="Ribonuclease H-like"/>
    <property type="match status" value="1"/>
</dbReference>
<comment type="similarity">
    <text evidence="3 10">Belongs to the RNase H family.</text>
</comment>
<gene>
    <name evidence="13" type="ORF">SU7_0734</name>
</gene>
<sequence>MARQGGFYAVRKGREIGIFNSWDECKNQVNGYGGAIYKKFDNYDQAKSFVGHSNEASTYRSSGHSGSYHVSKPHGDQKRSQVKRLPASFYSSSASTSSRSDNKNAFYSVKSNDPNVKSKIFHNWKDCQAYVRCKRGITFKKFEDQSAAEDFINGVTVHDYKLMNIPKEVFESNYSLSSNTRYDKSMNVYCDGSSFGNGTSSSRAGYGAYFEGAPKENISEPLMSGAQTNNRAEIEAVSEALKKIWENLTNREDKVNYQIKTDSEYVTKLLNDRYMTYDDKKLKGLPNSDLIVPLVERFVKVKKYYEFNKQCFKNNGKFQIEWVKGHNGDPGNEMADFLAKNGASRR</sequence>
<dbReference type="InterPro" id="IPR037056">
    <property type="entry name" value="RNase_H1_N_sf"/>
</dbReference>
<evidence type="ECO:0000256" key="4">
    <source>
        <dbReference type="ARBA" id="ARBA00012180"/>
    </source>
</evidence>
<keyword evidence="14" id="KW-1185">Reference proteome</keyword>
<feature type="domain" description="RNase H type-1" evidence="12">
    <location>
        <begin position="182"/>
        <end position="344"/>
    </location>
</feature>
<dbReference type="InterPro" id="IPR017067">
    <property type="entry name" value="RNase_H1_euk"/>
</dbReference>
<comment type="caution">
    <text evidence="13">The sequence shown here is derived from an EMBL/GenBank/DDBJ whole genome shotgun (WGS) entry which is preliminary data.</text>
</comment>
<evidence type="ECO:0000256" key="5">
    <source>
        <dbReference type="ARBA" id="ARBA00022722"/>
    </source>
</evidence>
<organism evidence="13 14">
    <name type="scientific">Saccharomyces arboricola (strain H-6 / AS 2.3317 / CBS 10644)</name>
    <name type="common">Yeast</name>
    <dbReference type="NCBI Taxonomy" id="1160507"/>
    <lineage>
        <taxon>Eukaryota</taxon>
        <taxon>Fungi</taxon>
        <taxon>Dikarya</taxon>
        <taxon>Ascomycota</taxon>
        <taxon>Saccharomycotina</taxon>
        <taxon>Saccharomycetes</taxon>
        <taxon>Saccharomycetales</taxon>
        <taxon>Saccharomycetaceae</taxon>
        <taxon>Saccharomyces</taxon>
    </lineage>
</organism>
<dbReference type="InterPro" id="IPR002156">
    <property type="entry name" value="RNaseH_domain"/>
</dbReference>
<dbReference type="Gene3D" id="3.30.420.10">
    <property type="entry name" value="Ribonuclease H-like superfamily/Ribonuclease H"/>
    <property type="match status" value="1"/>
</dbReference>
<evidence type="ECO:0000256" key="9">
    <source>
        <dbReference type="ARBA" id="ARBA00022842"/>
    </source>
</evidence>
<evidence type="ECO:0000256" key="1">
    <source>
        <dbReference type="ARBA" id="ARBA00000077"/>
    </source>
</evidence>
<dbReference type="Gene3D" id="3.40.970.10">
    <property type="entry name" value="Ribonuclease H1, N-terminal domain"/>
    <property type="match status" value="2"/>
</dbReference>
<dbReference type="InterPro" id="IPR009027">
    <property type="entry name" value="Ribosomal_bL9/RNase_H1_N"/>
</dbReference>
<dbReference type="EMBL" id="ALIE01000045">
    <property type="protein sequence ID" value="EJS44188.1"/>
    <property type="molecule type" value="Genomic_DNA"/>
</dbReference>
<dbReference type="PIRSF" id="PIRSF036852">
    <property type="entry name" value="Ribonuclease_H1_euk"/>
    <property type="match status" value="1"/>
</dbReference>
<keyword evidence="9 10" id="KW-0460">Magnesium</keyword>
<evidence type="ECO:0000256" key="10">
    <source>
        <dbReference type="PIRNR" id="PIRNR036852"/>
    </source>
</evidence>
<evidence type="ECO:0000256" key="3">
    <source>
        <dbReference type="ARBA" id="ARBA00005300"/>
    </source>
</evidence>
<evidence type="ECO:0000256" key="7">
    <source>
        <dbReference type="ARBA" id="ARBA00022759"/>
    </source>
</evidence>
<dbReference type="CDD" id="cd09280">
    <property type="entry name" value="RNase_HI_eukaryote_like"/>
    <property type="match status" value="1"/>
</dbReference>
<dbReference type="InterPro" id="IPR036397">
    <property type="entry name" value="RNaseH_sf"/>
</dbReference>